<reference evidence="4 5" key="1">
    <citation type="submission" date="2020-11" db="EMBL/GenBank/DDBJ databases">
        <title>Complete genome sequence unveiled secondary metabolic potentials in Streptomyces solisilvae HNM0141.</title>
        <authorList>
            <person name="Huang X."/>
        </authorList>
    </citation>
    <scope>NUCLEOTIDE SEQUENCE [LARGE SCALE GENOMIC DNA]</scope>
    <source>
        <strain evidence="4 5">HNM0141</strain>
    </source>
</reference>
<dbReference type="Gene3D" id="2.60.40.420">
    <property type="entry name" value="Cupredoxins - blue copper proteins"/>
    <property type="match status" value="3"/>
</dbReference>
<dbReference type="InterPro" id="IPR008972">
    <property type="entry name" value="Cupredoxin"/>
</dbReference>
<dbReference type="CDD" id="cd13892">
    <property type="entry name" value="CuRO_3_PHS"/>
    <property type="match status" value="1"/>
</dbReference>
<accession>A0ABX6WLC4</accession>
<feature type="domain" description="Plastocyanin-like" evidence="2">
    <location>
        <begin position="460"/>
        <end position="599"/>
    </location>
</feature>
<sequence length="620" mass="68584">MAGEGAPDVGPATLTPFVDALPIPPLLRQSAQRDRERMTIDLRATWVRLHSQLPPTRAWGYEGHVPGPTIEVWRNQRLTVAWRNRLAGEYPVAAWEVPMELPPASNRPGRAEVGAKEVKGVADLPPWTVTHLHGAPTSGSNDGWPENAVSPAEIQYATYPNSHRACALWYHDHAMHITRWNVYTGLAGMYLVRDEEETALGLPRGKHEIPLILADRNLDTDHRGRLTGRLLHKTEIIQQNEAGDNVTLPFSGPYTLVNGVVWPHLTVSARWYRFRLLNASNARVYRLALIDEATGEPVSGAVQQIGTDGGLLGRPVPVDAPLPVAPAERVDLLIDFSRQRGRTLRLVNTTAAAAPGEPDPANGVPYPQVMQFRVARERVHDSFTPPEVLSPSFRRITHDDSRHEHEHEHRLVVLTPPGTVGGMGHPEIWEMREVDADHVSIPGDGVIQIQDETGRTRTYERTARSFQDPPGFTVEQGAWEQWTFFNLASNQINLPAAAATPMHPMHIHLIAFQAVGRHAYDISGFDPALGGTRAPLTHRGAVPVAPYEAGWKDTIQVPGEQLVTVLGRFKGGAGRFVYHCHVLEHEDTHMMRQFLVQPAEVMRLGTHLGDHGHGTSEGAH</sequence>
<dbReference type="SUPFAM" id="SSF49503">
    <property type="entry name" value="Cupredoxins"/>
    <property type="match status" value="2"/>
</dbReference>
<name>A0ABX6WLC4_STRMQ</name>
<evidence type="ECO:0000259" key="3">
    <source>
        <dbReference type="Pfam" id="PF07732"/>
    </source>
</evidence>
<dbReference type="Pfam" id="PF07732">
    <property type="entry name" value="Cu-oxidase_3"/>
    <property type="match status" value="1"/>
</dbReference>
<evidence type="ECO:0000259" key="2">
    <source>
        <dbReference type="Pfam" id="PF07731"/>
    </source>
</evidence>
<dbReference type="InterPro" id="IPR011706">
    <property type="entry name" value="Cu-oxidase_C"/>
</dbReference>
<proteinExistence type="inferred from homology"/>
<organism evidence="4 5">
    <name type="scientific">Streptomyces malaysiensis</name>
    <dbReference type="NCBI Taxonomy" id="92644"/>
    <lineage>
        <taxon>Bacteria</taxon>
        <taxon>Bacillati</taxon>
        <taxon>Actinomycetota</taxon>
        <taxon>Actinomycetes</taxon>
        <taxon>Kitasatosporales</taxon>
        <taxon>Streptomycetaceae</taxon>
        <taxon>Streptomyces</taxon>
        <taxon>Streptomyces violaceusniger group</taxon>
    </lineage>
</organism>
<protein>
    <submittedName>
        <fullName evidence="4">Multicopper oxidase domain-containing protein</fullName>
    </submittedName>
</protein>
<dbReference type="InterPro" id="IPR011707">
    <property type="entry name" value="Cu-oxidase-like_N"/>
</dbReference>
<evidence type="ECO:0000256" key="1">
    <source>
        <dbReference type="ARBA" id="ARBA00010609"/>
    </source>
</evidence>
<dbReference type="Pfam" id="PF07731">
    <property type="entry name" value="Cu-oxidase_2"/>
    <property type="match status" value="1"/>
</dbReference>
<dbReference type="PANTHER" id="PTHR48267:SF1">
    <property type="entry name" value="BILIRUBIN OXIDASE"/>
    <property type="match status" value="1"/>
</dbReference>
<dbReference type="Proteomes" id="UP000663421">
    <property type="component" value="Chromosome"/>
</dbReference>
<dbReference type="CDD" id="cd13844">
    <property type="entry name" value="CuRO_1_BOD_CotA_like"/>
    <property type="match status" value="1"/>
</dbReference>
<comment type="similarity">
    <text evidence="1">Belongs to the multicopper oxidase family.</text>
</comment>
<dbReference type="InterPro" id="IPR045087">
    <property type="entry name" value="Cu-oxidase_fam"/>
</dbReference>
<feature type="domain" description="Plastocyanin-like" evidence="3">
    <location>
        <begin position="128"/>
        <end position="196"/>
    </location>
</feature>
<dbReference type="EMBL" id="CP065050">
    <property type="protein sequence ID" value="QPI62278.1"/>
    <property type="molecule type" value="Genomic_DNA"/>
</dbReference>
<keyword evidence="5" id="KW-1185">Reference proteome</keyword>
<evidence type="ECO:0000313" key="4">
    <source>
        <dbReference type="EMBL" id="QPI62278.1"/>
    </source>
</evidence>
<dbReference type="PANTHER" id="PTHR48267">
    <property type="entry name" value="CUPREDOXIN SUPERFAMILY PROTEIN"/>
    <property type="match status" value="1"/>
</dbReference>
<evidence type="ECO:0000313" key="5">
    <source>
        <dbReference type="Proteomes" id="UP000663421"/>
    </source>
</evidence>
<gene>
    <name evidence="4" type="ORF">I1A49_44770</name>
</gene>